<dbReference type="PANTHER" id="PTHR10339:SF2">
    <property type="entry name" value="ECTO-ADP-RIBOSYLTRANSFERASE 5"/>
    <property type="match status" value="1"/>
</dbReference>
<dbReference type="GO" id="GO:0016779">
    <property type="term" value="F:nucleotidyltransferase activity"/>
    <property type="evidence" value="ECO:0007669"/>
    <property type="project" value="UniProtKB-KW"/>
</dbReference>
<dbReference type="AlphaFoldDB" id="A0A8C8S8Z1"/>
<evidence type="ECO:0000256" key="5">
    <source>
        <dbReference type="ARBA" id="ARBA00022729"/>
    </source>
</evidence>
<keyword evidence="5" id="KW-0732">Signal</keyword>
<name>A0A8C8S8Z1_9SAUR</name>
<dbReference type="Ensembl" id="ENSPCET00000018023.1">
    <property type="protein sequence ID" value="ENSPCEP00000017415.1"/>
    <property type="gene ID" value="ENSPCEG00000013682.1"/>
</dbReference>
<evidence type="ECO:0000256" key="1">
    <source>
        <dbReference type="ARBA" id="ARBA00009558"/>
    </source>
</evidence>
<evidence type="ECO:0000313" key="12">
    <source>
        <dbReference type="Proteomes" id="UP000694393"/>
    </source>
</evidence>
<reference evidence="11" key="1">
    <citation type="submission" date="2025-08" db="UniProtKB">
        <authorList>
            <consortium name="Ensembl"/>
        </authorList>
    </citation>
    <scope>IDENTIFICATION</scope>
</reference>
<dbReference type="GO" id="GO:0003950">
    <property type="term" value="F:NAD+ poly-ADP-ribosyltransferase activity"/>
    <property type="evidence" value="ECO:0007669"/>
    <property type="project" value="TreeGrafter"/>
</dbReference>
<keyword evidence="4" id="KW-0548">Nucleotidyltransferase</keyword>
<dbReference type="InterPro" id="IPR050999">
    <property type="entry name" value="ADP-ribosyltransferase_ARG"/>
</dbReference>
<dbReference type="PROSITE" id="PS01291">
    <property type="entry name" value="ART"/>
    <property type="match status" value="1"/>
</dbReference>
<keyword evidence="6 10" id="KW-0521">NADP</keyword>
<evidence type="ECO:0000256" key="7">
    <source>
        <dbReference type="ARBA" id="ARBA00023027"/>
    </source>
</evidence>
<protein>
    <recommendedName>
        <fullName evidence="10">NAD(P)(+)--arginine ADP-ribosyltransferase</fullName>
        <ecNumber evidence="10">2.4.2.31</ecNumber>
    </recommendedName>
    <alternativeName>
        <fullName evidence="10">Mono(ADP-ribosyl)transferase</fullName>
    </alternativeName>
</protein>
<evidence type="ECO:0000313" key="11">
    <source>
        <dbReference type="Ensembl" id="ENSPCEP00000017415.1"/>
    </source>
</evidence>
<dbReference type="InterPro" id="IPR000768">
    <property type="entry name" value="ART"/>
</dbReference>
<evidence type="ECO:0000256" key="4">
    <source>
        <dbReference type="ARBA" id="ARBA00022695"/>
    </source>
</evidence>
<keyword evidence="2 10" id="KW-0328">Glycosyltransferase</keyword>
<evidence type="ECO:0000256" key="2">
    <source>
        <dbReference type="ARBA" id="ARBA00022676"/>
    </source>
</evidence>
<dbReference type="EC" id="2.4.2.31" evidence="10"/>
<organism evidence="11 12">
    <name type="scientific">Pelusios castaneus</name>
    <name type="common">West African mud turtle</name>
    <dbReference type="NCBI Taxonomy" id="367368"/>
    <lineage>
        <taxon>Eukaryota</taxon>
        <taxon>Metazoa</taxon>
        <taxon>Chordata</taxon>
        <taxon>Craniata</taxon>
        <taxon>Vertebrata</taxon>
        <taxon>Euteleostomi</taxon>
        <taxon>Archelosauria</taxon>
        <taxon>Testudinata</taxon>
        <taxon>Testudines</taxon>
        <taxon>Pleurodira</taxon>
        <taxon>Pelomedusidae</taxon>
        <taxon>Pelusios</taxon>
    </lineage>
</organism>
<reference evidence="11" key="2">
    <citation type="submission" date="2025-09" db="UniProtKB">
        <authorList>
            <consortium name="Ensembl"/>
        </authorList>
    </citation>
    <scope>IDENTIFICATION</scope>
</reference>
<dbReference type="PROSITE" id="PS51996">
    <property type="entry name" value="TR_MART"/>
    <property type="match status" value="1"/>
</dbReference>
<proteinExistence type="inferred from homology"/>
<evidence type="ECO:0000256" key="9">
    <source>
        <dbReference type="ARBA" id="ARBA00047597"/>
    </source>
</evidence>
<comment type="similarity">
    <text evidence="1 10">Belongs to the Arg-specific ADP-ribosyltransferase family.</text>
</comment>
<keyword evidence="8" id="KW-1015">Disulfide bond</keyword>
<dbReference type="GO" id="GO:0106274">
    <property type="term" value="F:NAD+-protein-arginine ADP-ribosyltransferase activity"/>
    <property type="evidence" value="ECO:0007669"/>
    <property type="project" value="UniProtKB-EC"/>
</dbReference>
<evidence type="ECO:0000256" key="3">
    <source>
        <dbReference type="ARBA" id="ARBA00022679"/>
    </source>
</evidence>
<keyword evidence="7 10" id="KW-0520">NAD</keyword>
<dbReference type="PRINTS" id="PR00970">
    <property type="entry name" value="RIBTRNSFRASE"/>
</dbReference>
<comment type="catalytic activity">
    <reaction evidence="9 10">
        <text>L-arginyl-[protein] + NAD(+) = N(omega)-(ADP-D-ribosyl)-L-arginyl-[protein] + nicotinamide + H(+)</text>
        <dbReference type="Rhea" id="RHEA:19149"/>
        <dbReference type="Rhea" id="RHEA-COMP:10532"/>
        <dbReference type="Rhea" id="RHEA-COMP:15087"/>
        <dbReference type="ChEBI" id="CHEBI:15378"/>
        <dbReference type="ChEBI" id="CHEBI:17154"/>
        <dbReference type="ChEBI" id="CHEBI:29965"/>
        <dbReference type="ChEBI" id="CHEBI:57540"/>
        <dbReference type="ChEBI" id="CHEBI:142554"/>
        <dbReference type="EC" id="2.4.2.31"/>
    </reaction>
</comment>
<dbReference type="GO" id="GO:0044194">
    <property type="term" value="C:cytolytic granule"/>
    <property type="evidence" value="ECO:0007669"/>
    <property type="project" value="UniProtKB-ARBA"/>
</dbReference>
<evidence type="ECO:0000256" key="8">
    <source>
        <dbReference type="ARBA" id="ARBA00023157"/>
    </source>
</evidence>
<dbReference type="PANTHER" id="PTHR10339">
    <property type="entry name" value="ADP-RIBOSYLTRANSFERASE"/>
    <property type="match status" value="1"/>
</dbReference>
<keyword evidence="12" id="KW-1185">Reference proteome</keyword>
<dbReference type="Proteomes" id="UP000694393">
    <property type="component" value="Unplaced"/>
</dbReference>
<sequence>MTPNAFDDQYIGCVTEMDKCAPDLLKNETSSSSQFKEAWEKSKRHWQTVKTKISPPSGFKDEHGTAIVTYTDQSFHDIFSEEEGKPWTSNADYRKNFRFKAFHYYLTRALQLLRGRCDVMHKETVYRGVKGIQFKHTGSGFMRFGNFASSSLSKEEAEKFGTISFFTIHTCFGVNISNFSYKPTQKEVLIPGHEKFRVTGQENHKFLLWSTNQTCSHFNCALLKGEYRAGQEKHLSGLLQLLLLERALV</sequence>
<dbReference type="SUPFAM" id="SSF56399">
    <property type="entry name" value="ADP-ribosylation"/>
    <property type="match status" value="1"/>
</dbReference>
<dbReference type="Gene3D" id="3.90.176.10">
    <property type="entry name" value="Toxin ADP-ribosyltransferase, Chain A, domain 1"/>
    <property type="match status" value="1"/>
</dbReference>
<evidence type="ECO:0000256" key="10">
    <source>
        <dbReference type="RuleBase" id="RU361228"/>
    </source>
</evidence>
<evidence type="ECO:0000256" key="6">
    <source>
        <dbReference type="ARBA" id="ARBA00022857"/>
    </source>
</evidence>
<accession>A0A8C8S8Z1</accession>
<keyword evidence="3 10" id="KW-0808">Transferase</keyword>
<dbReference type="Pfam" id="PF01129">
    <property type="entry name" value="ART"/>
    <property type="match status" value="1"/>
</dbReference>
<dbReference type="FunFam" id="3.90.176.10:FF:000001">
    <property type="entry name" value="NAD(P)(+)--arginine ADP-ribosyltransferase"/>
    <property type="match status" value="1"/>
</dbReference>